<comment type="caution">
    <text evidence="3">The sequence shown here is derived from an EMBL/GenBank/DDBJ whole genome shotgun (WGS) entry which is preliminary data.</text>
</comment>
<reference evidence="4" key="1">
    <citation type="journal article" date="2023" name="Mar. Drugs">
        <title>Gemmata algarum, a Novel Planctomycete Isolated from an Algal Mat, Displays Antimicrobial Activity.</title>
        <authorList>
            <person name="Kumar G."/>
            <person name="Kallscheuer N."/>
            <person name="Kashif M."/>
            <person name="Ahamad S."/>
            <person name="Jagadeeshwari U."/>
            <person name="Pannikurungottu S."/>
            <person name="Haufschild T."/>
            <person name="Kabuu M."/>
            <person name="Sasikala C."/>
            <person name="Jogler C."/>
            <person name="Ramana C."/>
        </authorList>
    </citation>
    <scope>NUCLEOTIDE SEQUENCE [LARGE SCALE GENOMIC DNA]</scope>
    <source>
        <strain evidence="4">JC673</strain>
    </source>
</reference>
<protein>
    <recommendedName>
        <fullName evidence="5">Glycosyltransferase RgtA/B/C/D-like domain-containing protein</fullName>
    </recommendedName>
</protein>
<feature type="transmembrane region" description="Helical" evidence="2">
    <location>
        <begin position="348"/>
        <end position="369"/>
    </location>
</feature>
<dbReference type="PANTHER" id="PTHR48125:SF12">
    <property type="entry name" value="AT HOOK TRANSCRIPTION FACTOR FAMILY-RELATED"/>
    <property type="match status" value="1"/>
</dbReference>
<feature type="transmembrane region" description="Helical" evidence="2">
    <location>
        <begin position="425"/>
        <end position="452"/>
    </location>
</feature>
<evidence type="ECO:0000313" key="4">
    <source>
        <dbReference type="Proteomes" id="UP001272242"/>
    </source>
</evidence>
<feature type="transmembrane region" description="Helical" evidence="2">
    <location>
        <begin position="196"/>
        <end position="212"/>
    </location>
</feature>
<evidence type="ECO:0000256" key="2">
    <source>
        <dbReference type="SAM" id="Phobius"/>
    </source>
</evidence>
<name>A0ABU5F405_9BACT</name>
<feature type="compositionally biased region" description="Pro residues" evidence="1">
    <location>
        <begin position="1"/>
        <end position="15"/>
    </location>
</feature>
<keyword evidence="4" id="KW-1185">Reference proteome</keyword>
<keyword evidence="2" id="KW-0812">Transmembrane</keyword>
<feature type="transmembrane region" description="Helical" evidence="2">
    <location>
        <begin position="170"/>
        <end position="190"/>
    </location>
</feature>
<feature type="transmembrane region" description="Helical" evidence="2">
    <location>
        <begin position="375"/>
        <end position="404"/>
    </location>
</feature>
<organism evidence="3 4">
    <name type="scientific">Gemmata algarum</name>
    <dbReference type="NCBI Taxonomy" id="2975278"/>
    <lineage>
        <taxon>Bacteria</taxon>
        <taxon>Pseudomonadati</taxon>
        <taxon>Planctomycetota</taxon>
        <taxon>Planctomycetia</taxon>
        <taxon>Gemmatales</taxon>
        <taxon>Gemmataceae</taxon>
        <taxon>Gemmata</taxon>
    </lineage>
</organism>
<keyword evidence="2" id="KW-1133">Transmembrane helix</keyword>
<evidence type="ECO:0008006" key="5">
    <source>
        <dbReference type="Google" id="ProtNLM"/>
    </source>
</evidence>
<feature type="transmembrane region" description="Helical" evidence="2">
    <location>
        <begin position="67"/>
        <end position="88"/>
    </location>
</feature>
<proteinExistence type="predicted"/>
<sequence length="1209" mass="129614">MKLSAPPPPPPPPSDGNPGAGAPGTPDEQPSPASGASPAAEPPTPPAAPAVAPAAAKPLTWPAWYSGIDAALAGLVVAFAFAAASFVARNSDAWLHLAAGKRMFAGEYVPGGSDPLSYTAQGRTWINHSWLTDAAAYLLYGGAGQLLVAVKALLVAAAFGLLIAIRRPAFALWPWAALACVGVLACAPQFLLRPLVASMFLFAVTLFVLFRMPRGAAHPKRLLVAVGVTFWVWANADQWFFIGPLALALVLAGELIQTYLFNSPGEPGDTPDAEPLGRLPDVATLAKALGVGVLACTLTPHHVRVWELPFELVGAPGAELDPRTRAALMAPTDGEYIKNASWGYNLNGLAYVVLFTGGATIFGLGPARIRVGHVALWLGLAVLSLFSVYAIPFFALVAVPLVAAQLNAYSRGARLRTWGDPRTRLLVIGASGGRVLSVVAVCALGVLAYPGWVHPDVPDPANAKRLGWGVEPDPALAQAAEQFQAWRADGALPDDARGLVASTELANYIAWYAPKEKVFINGRFRHHRPELADYLAVRKGLGLVRVPDEEPDAGAATAVLKARGAEYLALHGAAAESGQMRARAALAAQRLYLQWGQWSAWYVNGGTVVFGWRGDGAKPSFAALALDPVARAFGPGAAKVPAPELTQPLRRDADPLVEAFAQAPRPAPPGAAEARAWIEYKEALVTRVRIRQQISVELFFYGPAVQHALHYPVLIGADARGMTRFPARGATPETQAELRAEADALRAIPLLAVRAARRAIAEDPDHPDAYFALGSALADPDLPLSDGERALAQVTAFRQCLVRLPRPERYKRGQFAVSGTEAALRLAQTYLGQPLVWRDARNRDVVDYTGFPVTGFPIDAGPLLGPLGQPLFRERTGAVSRGEPADPRTAAVMFNGAAFVLPLDLARETLQTALEYAPLDIGSDADERLRESVKQVEAFRREVEDVMIRYKGRYDAGRATAPKLPVLVGRAVQLCMPGEALRLLNDKDTDFEKEYGRDQLGFAGQLLVALNLAVGRIEDAAETLKNLSGTSSNSTQLQGLKYQKAVLAGEYKHAGDLWESLNPEVGTLDALPAAGANVPREVLLGTIKALIRSPRDDDAVAVLRRMMVAPVGLVPEPLQIVPEWFWLQSWENLRQLLQQRLAGQLRLDSNFFTRRGVLYLLEGDVPAAKERFKNAPRKAPAGWGVPDMNSAQADGYLKLIEKAAGRPPR</sequence>
<gene>
    <name evidence="3" type="ORF">R5W23_003572</name>
</gene>
<accession>A0ABU5F405</accession>
<feature type="compositionally biased region" description="Low complexity" evidence="1">
    <location>
        <begin position="30"/>
        <end position="39"/>
    </location>
</feature>
<keyword evidence="2" id="KW-0472">Membrane</keyword>
<dbReference type="RefSeq" id="WP_320688459.1">
    <property type="nucleotide sequence ID" value="NZ_JAXBLV010000208.1"/>
</dbReference>
<feature type="region of interest" description="Disordered" evidence="1">
    <location>
        <begin position="1"/>
        <end position="51"/>
    </location>
</feature>
<dbReference type="PANTHER" id="PTHR48125">
    <property type="entry name" value="LP07818P1"/>
    <property type="match status" value="1"/>
</dbReference>
<dbReference type="EMBL" id="JAXBLV010000208">
    <property type="protein sequence ID" value="MDY3562126.1"/>
    <property type="molecule type" value="Genomic_DNA"/>
</dbReference>
<dbReference type="Proteomes" id="UP001272242">
    <property type="component" value="Unassembled WGS sequence"/>
</dbReference>
<evidence type="ECO:0000313" key="3">
    <source>
        <dbReference type="EMBL" id="MDY3562126.1"/>
    </source>
</evidence>
<evidence type="ECO:0000256" key="1">
    <source>
        <dbReference type="SAM" id="MobiDB-lite"/>
    </source>
</evidence>
<feature type="transmembrane region" description="Helical" evidence="2">
    <location>
        <begin position="137"/>
        <end position="163"/>
    </location>
</feature>